<dbReference type="InterPro" id="IPR027417">
    <property type="entry name" value="P-loop_NTPase"/>
</dbReference>
<dbReference type="InterPro" id="IPR036640">
    <property type="entry name" value="ABC1_TM_sf"/>
</dbReference>
<accession>A0ABS4F3A2</accession>
<evidence type="ECO:0000259" key="8">
    <source>
        <dbReference type="PROSITE" id="PS50893"/>
    </source>
</evidence>
<dbReference type="InterPro" id="IPR017871">
    <property type="entry name" value="ABC_transporter-like_CS"/>
</dbReference>
<dbReference type="RefSeq" id="WP_234925846.1">
    <property type="nucleotide sequence ID" value="NZ_JAGGJZ010000008.1"/>
</dbReference>
<dbReference type="Pfam" id="PF00005">
    <property type="entry name" value="ABC_tran"/>
    <property type="match status" value="1"/>
</dbReference>
<evidence type="ECO:0000256" key="4">
    <source>
        <dbReference type="ARBA" id="ARBA00022840"/>
    </source>
</evidence>
<dbReference type="PROSITE" id="PS50893">
    <property type="entry name" value="ABC_TRANSPORTER_2"/>
    <property type="match status" value="1"/>
</dbReference>
<comment type="subcellular location">
    <subcellularLocation>
        <location evidence="1">Cell membrane</location>
        <topology evidence="1">Multi-pass membrane protein</topology>
    </subcellularLocation>
</comment>
<keyword evidence="6 7" id="KW-0472">Membrane</keyword>
<feature type="transmembrane region" description="Helical" evidence="7">
    <location>
        <begin position="149"/>
        <end position="182"/>
    </location>
</feature>
<dbReference type="PANTHER" id="PTHR24221">
    <property type="entry name" value="ATP-BINDING CASSETTE SUB-FAMILY B"/>
    <property type="match status" value="1"/>
</dbReference>
<dbReference type="Gene3D" id="3.40.50.300">
    <property type="entry name" value="P-loop containing nucleotide triphosphate hydrolases"/>
    <property type="match status" value="1"/>
</dbReference>
<evidence type="ECO:0000256" key="3">
    <source>
        <dbReference type="ARBA" id="ARBA00022741"/>
    </source>
</evidence>
<organism evidence="10 11">
    <name type="scientific">Clostridium moniliforme</name>
    <dbReference type="NCBI Taxonomy" id="39489"/>
    <lineage>
        <taxon>Bacteria</taxon>
        <taxon>Bacillati</taxon>
        <taxon>Bacillota</taxon>
        <taxon>Clostridia</taxon>
        <taxon>Eubacteriales</taxon>
        <taxon>Clostridiaceae</taxon>
        <taxon>Clostridium</taxon>
    </lineage>
</organism>
<gene>
    <name evidence="10" type="ORF">J2Z53_002172</name>
</gene>
<evidence type="ECO:0000256" key="2">
    <source>
        <dbReference type="ARBA" id="ARBA00022692"/>
    </source>
</evidence>
<evidence type="ECO:0000256" key="5">
    <source>
        <dbReference type="ARBA" id="ARBA00022989"/>
    </source>
</evidence>
<evidence type="ECO:0000313" key="10">
    <source>
        <dbReference type="EMBL" id="MBP1890567.1"/>
    </source>
</evidence>
<dbReference type="InterPro" id="IPR003593">
    <property type="entry name" value="AAA+_ATPase"/>
</dbReference>
<keyword evidence="4" id="KW-0067">ATP-binding</keyword>
<keyword evidence="11" id="KW-1185">Reference proteome</keyword>
<dbReference type="SMART" id="SM00382">
    <property type="entry name" value="AAA"/>
    <property type="match status" value="1"/>
</dbReference>
<protein>
    <submittedName>
        <fullName evidence="10">ABC-type multidrug transport system fused ATPase/permease subunit</fullName>
    </submittedName>
</protein>
<dbReference type="PROSITE" id="PS00211">
    <property type="entry name" value="ABC_TRANSPORTER_1"/>
    <property type="match status" value="1"/>
</dbReference>
<dbReference type="PANTHER" id="PTHR24221:SF646">
    <property type="entry name" value="HAEMOLYSIN SECRETION ATP-BINDING PROTEIN"/>
    <property type="match status" value="1"/>
</dbReference>
<keyword evidence="5 7" id="KW-1133">Transmembrane helix</keyword>
<evidence type="ECO:0000256" key="1">
    <source>
        <dbReference type="ARBA" id="ARBA00004651"/>
    </source>
</evidence>
<sequence>MKYINVKGKALENLTIPFKFSPKYSLIMTFQKVFEGLVPTFQIIVTANFINIAIKIFNKQADIKEIIFPIILIILLISFQWTSKKLVDFIKVKLEAKLRENFRVMIVEKKAKLKYKYIENKETWDLISRVSETPELQITKSFDNILNSIALAIRVIGLISVLIYAVWWSAFIILLISIPLFYLSIKAGKSNYEAHRSVSEYQRQSNYIEKVITGRESASERAIFQYTNFLNEKWLNLYEKVRKFEFKVYAKWFTRMKLGGIITAIISVLIVIVLLNLVKDNFLNIGLFISITNSVFDLVQVMSWDLTAYTQELAKSKEYLKDLSEFMNMEECKNAIDKPTTENITLEILEFKNVSFKYPNTDRYILKNLSFIIEKDKRYSFVGINGAGKTTITKLITGLYDEFEGEILINGINIKEYTQSQLKKLTSVVYQDFAKYFISIKDNIALGNLNYTDEKLKEKDIDNAIKLIELDNLVSKLDKGKESNLGKIKSDGIDVSGGQWQRIALARNILSDASLKILDEPTAALDPISESNLYDEFKEISKGKTTIFISHRLGSTKLADEIFVIENGKVIEKGSHRELMNINGKYANMYESQRSWYCD</sequence>
<dbReference type="SUPFAM" id="SSF52540">
    <property type="entry name" value="P-loop containing nucleoside triphosphate hydrolases"/>
    <property type="match status" value="1"/>
</dbReference>
<dbReference type="PROSITE" id="PS50929">
    <property type="entry name" value="ABC_TM1F"/>
    <property type="match status" value="1"/>
</dbReference>
<evidence type="ECO:0000256" key="6">
    <source>
        <dbReference type="ARBA" id="ARBA00023136"/>
    </source>
</evidence>
<keyword evidence="2 7" id="KW-0812">Transmembrane</keyword>
<comment type="caution">
    <text evidence="10">The sequence shown here is derived from an EMBL/GenBank/DDBJ whole genome shotgun (WGS) entry which is preliminary data.</text>
</comment>
<dbReference type="InterPro" id="IPR039421">
    <property type="entry name" value="Type_1_exporter"/>
</dbReference>
<dbReference type="SUPFAM" id="SSF90123">
    <property type="entry name" value="ABC transporter transmembrane region"/>
    <property type="match status" value="1"/>
</dbReference>
<dbReference type="EMBL" id="JAGGJZ010000008">
    <property type="protein sequence ID" value="MBP1890567.1"/>
    <property type="molecule type" value="Genomic_DNA"/>
</dbReference>
<keyword evidence="3" id="KW-0547">Nucleotide-binding</keyword>
<name>A0ABS4F3A2_9CLOT</name>
<feature type="transmembrane region" description="Helical" evidence="7">
    <location>
        <begin position="258"/>
        <end position="278"/>
    </location>
</feature>
<proteinExistence type="predicted"/>
<feature type="domain" description="ABC transporter" evidence="8">
    <location>
        <begin position="349"/>
        <end position="592"/>
    </location>
</feature>
<dbReference type="InterPro" id="IPR011527">
    <property type="entry name" value="ABC1_TM_dom"/>
</dbReference>
<evidence type="ECO:0000259" key="9">
    <source>
        <dbReference type="PROSITE" id="PS50929"/>
    </source>
</evidence>
<dbReference type="Proteomes" id="UP000783390">
    <property type="component" value="Unassembled WGS sequence"/>
</dbReference>
<evidence type="ECO:0000313" key="11">
    <source>
        <dbReference type="Proteomes" id="UP000783390"/>
    </source>
</evidence>
<feature type="transmembrane region" description="Helical" evidence="7">
    <location>
        <begin position="66"/>
        <end position="83"/>
    </location>
</feature>
<dbReference type="Gene3D" id="1.20.1560.10">
    <property type="entry name" value="ABC transporter type 1, transmembrane domain"/>
    <property type="match status" value="1"/>
</dbReference>
<dbReference type="InterPro" id="IPR003439">
    <property type="entry name" value="ABC_transporter-like_ATP-bd"/>
</dbReference>
<evidence type="ECO:0000256" key="7">
    <source>
        <dbReference type="SAM" id="Phobius"/>
    </source>
</evidence>
<reference evidence="10 11" key="1">
    <citation type="submission" date="2021-03" db="EMBL/GenBank/DDBJ databases">
        <title>Genomic Encyclopedia of Type Strains, Phase IV (KMG-IV): sequencing the most valuable type-strain genomes for metagenomic binning, comparative biology and taxonomic classification.</title>
        <authorList>
            <person name="Goeker M."/>
        </authorList>
    </citation>
    <scope>NUCLEOTIDE SEQUENCE [LARGE SCALE GENOMIC DNA]</scope>
    <source>
        <strain evidence="10 11">DSM 3984</strain>
    </source>
</reference>
<feature type="domain" description="ABC transmembrane type-1" evidence="9">
    <location>
        <begin position="33"/>
        <end position="304"/>
    </location>
</feature>